<evidence type="ECO:0000313" key="3">
    <source>
        <dbReference type="EMBL" id="RXZ54298.1"/>
    </source>
</evidence>
<dbReference type="Pfam" id="PF02754">
    <property type="entry name" value="CCG"/>
    <property type="match status" value="2"/>
</dbReference>
<evidence type="ECO:0000259" key="2">
    <source>
        <dbReference type="Pfam" id="PF02754"/>
    </source>
</evidence>
<dbReference type="GO" id="GO:0016491">
    <property type="term" value="F:oxidoreductase activity"/>
    <property type="evidence" value="ECO:0007669"/>
    <property type="project" value="UniProtKB-KW"/>
</dbReference>
<dbReference type="InterPro" id="IPR004017">
    <property type="entry name" value="Cys_rich_dom"/>
</dbReference>
<feature type="domain" description="Cysteine-rich" evidence="2">
    <location>
        <begin position="171"/>
        <end position="251"/>
    </location>
</feature>
<accession>A0A4Q2K1M4</accession>
<organism evidence="3 4">
    <name type="scientific">Senegalimassilia faecalis</name>
    <dbReference type="NCBI Taxonomy" id="2509433"/>
    <lineage>
        <taxon>Bacteria</taxon>
        <taxon>Bacillati</taxon>
        <taxon>Actinomycetota</taxon>
        <taxon>Coriobacteriia</taxon>
        <taxon>Coriobacteriales</taxon>
        <taxon>Coriobacteriaceae</taxon>
        <taxon>Senegalimassilia</taxon>
    </lineage>
</organism>
<comment type="caution">
    <text evidence="3">The sequence shown here is derived from an EMBL/GenBank/DDBJ whole genome shotgun (WGS) entry which is preliminary data.</text>
</comment>
<evidence type="ECO:0000313" key="4">
    <source>
        <dbReference type="Proteomes" id="UP000293345"/>
    </source>
</evidence>
<dbReference type="PANTHER" id="PTHR42947">
    <property type="entry name" value="COB--COM HETERODISULFIDE REDUCTASE SUBUNIT B 1"/>
    <property type="match status" value="1"/>
</dbReference>
<sequence>MDGILMTDALTGCAVAVAADGSSARVSEGGSRTRAASVFFPGCSLLNYAPALVSTLSDYLAQAGAVDGTSLLCCGKILDFEDDGAARRAAVDEALRRAVEAAGTERIVAACPNCAAALKRALSTEVGAPCAEVVALPKVLAELGCRIDPATAREVLAAKGFAGKDAPKMWVHDSCPDRGDYDFGRGVRAMLPPEMLIEDNLEPSSRCCGSIARAAGRYEAALAQGARRAEHAARHGADAMVTACMSCAASLASAQDGLPVVHYLELLCDYPMDWRVAARPLSLRFLIENERKAPDGGRDFELLPAREGEAR</sequence>
<dbReference type="AlphaFoldDB" id="A0A4Q2K1M4"/>
<reference evidence="3 4" key="1">
    <citation type="submission" date="2019-01" db="EMBL/GenBank/DDBJ databases">
        <title>Senegalimassilia sp. nov. KGMB04484 isolated human feces.</title>
        <authorList>
            <person name="Han K.-I."/>
            <person name="Kim J.-S."/>
            <person name="Lee K.C."/>
            <person name="Suh M.K."/>
            <person name="Eom M.K."/>
            <person name="Lee J.H."/>
            <person name="Park S.-H."/>
            <person name="Kang S.W."/>
            <person name="Park J.-E."/>
            <person name="Oh B.S."/>
            <person name="Yu S.Y."/>
            <person name="Choi S.-H."/>
            <person name="Lee D.H."/>
            <person name="Yoon H."/>
            <person name="Kim B.-Y."/>
            <person name="Lee J.H."/>
            <person name="Lee J.-S."/>
        </authorList>
    </citation>
    <scope>NUCLEOTIDE SEQUENCE [LARGE SCALE GENOMIC DNA]</scope>
    <source>
        <strain evidence="3 4">KGMB04484</strain>
    </source>
</reference>
<keyword evidence="4" id="KW-1185">Reference proteome</keyword>
<protein>
    <submittedName>
        <fullName evidence="3">(Fe-S)-binding protein</fullName>
    </submittedName>
</protein>
<dbReference type="EMBL" id="SDPW01000001">
    <property type="protein sequence ID" value="RXZ54298.1"/>
    <property type="molecule type" value="Genomic_DNA"/>
</dbReference>
<evidence type="ECO:0000256" key="1">
    <source>
        <dbReference type="ARBA" id="ARBA00023002"/>
    </source>
</evidence>
<dbReference type="InterPro" id="IPR051278">
    <property type="entry name" value="HdrB/HdrD_reductase"/>
</dbReference>
<name>A0A4Q2K1M4_9ACTN</name>
<feature type="domain" description="Cysteine-rich" evidence="2">
    <location>
        <begin position="38"/>
        <end position="119"/>
    </location>
</feature>
<gene>
    <name evidence="3" type="ORF">ET524_07245</name>
</gene>
<dbReference type="Proteomes" id="UP000293345">
    <property type="component" value="Unassembled WGS sequence"/>
</dbReference>
<proteinExistence type="predicted"/>
<dbReference type="PANTHER" id="PTHR42947:SF1">
    <property type="entry name" value="COB--COM HETERODISULFIDE REDUCTASE SUBUNIT B 1"/>
    <property type="match status" value="1"/>
</dbReference>
<keyword evidence="1" id="KW-0560">Oxidoreductase</keyword>
<dbReference type="RefSeq" id="WP_129424533.1">
    <property type="nucleotide sequence ID" value="NZ_SDPW01000001.1"/>
</dbReference>
<dbReference type="OrthoDB" id="9803192at2"/>